<name>A0A8T0DPF9_9TREM</name>
<organism evidence="1 2">
    <name type="scientific">Paragonimus westermani</name>
    <dbReference type="NCBI Taxonomy" id="34504"/>
    <lineage>
        <taxon>Eukaryota</taxon>
        <taxon>Metazoa</taxon>
        <taxon>Spiralia</taxon>
        <taxon>Lophotrochozoa</taxon>
        <taxon>Platyhelminthes</taxon>
        <taxon>Trematoda</taxon>
        <taxon>Digenea</taxon>
        <taxon>Plagiorchiida</taxon>
        <taxon>Troglotremata</taxon>
        <taxon>Troglotrematidae</taxon>
        <taxon>Paragonimus</taxon>
    </lineage>
</organism>
<reference evidence="1 2" key="1">
    <citation type="submission" date="2019-07" db="EMBL/GenBank/DDBJ databases">
        <title>Annotation for the trematode Paragonimus westermani.</title>
        <authorList>
            <person name="Choi Y.-J."/>
        </authorList>
    </citation>
    <scope>NUCLEOTIDE SEQUENCE [LARGE SCALE GENOMIC DNA]</scope>
    <source>
        <strain evidence="1">180907_Pwestermani</strain>
    </source>
</reference>
<keyword evidence="2" id="KW-1185">Reference proteome</keyword>
<accession>A0A8T0DPF9</accession>
<dbReference type="Proteomes" id="UP000699462">
    <property type="component" value="Unassembled WGS sequence"/>
</dbReference>
<evidence type="ECO:0008006" key="3">
    <source>
        <dbReference type="Google" id="ProtNLM"/>
    </source>
</evidence>
<dbReference type="AlphaFoldDB" id="A0A8T0DPF9"/>
<proteinExistence type="predicted"/>
<evidence type="ECO:0000313" key="2">
    <source>
        <dbReference type="Proteomes" id="UP000699462"/>
    </source>
</evidence>
<protein>
    <recommendedName>
        <fullName evidence="3">BZIP domain-containing protein</fullName>
    </recommendedName>
</protein>
<gene>
    <name evidence="1" type="ORF">P879_06019</name>
</gene>
<dbReference type="OrthoDB" id="6257030at2759"/>
<dbReference type="EMBL" id="JTDF01002338">
    <property type="protein sequence ID" value="KAF8568908.1"/>
    <property type="molecule type" value="Genomic_DNA"/>
</dbReference>
<sequence>MVPPVTRYSRTKPIYSSSTRNISRSVAALTARQYRARKKKELVALRTQLFAALSEIKRLNDLYNATKCALVNLNNRLIGFQAKYRPCSCSSSDFEIPYHPDEVDRPGSIDQYSLDLDPFREIDCSLDVIDPLINE</sequence>
<evidence type="ECO:0000313" key="1">
    <source>
        <dbReference type="EMBL" id="KAF8568908.1"/>
    </source>
</evidence>
<comment type="caution">
    <text evidence="1">The sequence shown here is derived from an EMBL/GenBank/DDBJ whole genome shotgun (WGS) entry which is preliminary data.</text>
</comment>